<protein>
    <submittedName>
        <fullName evidence="2">Uncharacterized protein</fullName>
    </submittedName>
</protein>
<reference evidence="2 3" key="1">
    <citation type="submission" date="2024-09" db="EMBL/GenBank/DDBJ databases">
        <title>Chromosome-scale assembly of Riccia fluitans.</title>
        <authorList>
            <person name="Paukszto L."/>
            <person name="Sawicki J."/>
            <person name="Karawczyk K."/>
            <person name="Piernik-Szablinska J."/>
            <person name="Szczecinska M."/>
            <person name="Mazdziarz M."/>
        </authorList>
    </citation>
    <scope>NUCLEOTIDE SEQUENCE [LARGE SCALE GENOMIC DNA]</scope>
    <source>
        <strain evidence="2">Rf_01</strain>
        <tissue evidence="2">Aerial parts of the thallus</tissue>
    </source>
</reference>
<dbReference type="AlphaFoldDB" id="A0ABD1ZA21"/>
<dbReference type="EMBL" id="JBHFFA010000002">
    <property type="protein sequence ID" value="KAL2644575.1"/>
    <property type="molecule type" value="Genomic_DNA"/>
</dbReference>
<accession>A0ABD1ZA21</accession>
<name>A0ABD1ZA21_9MARC</name>
<evidence type="ECO:0000313" key="2">
    <source>
        <dbReference type="EMBL" id="KAL2644575.1"/>
    </source>
</evidence>
<gene>
    <name evidence="2" type="ORF">R1flu_012162</name>
</gene>
<dbReference type="Proteomes" id="UP001605036">
    <property type="component" value="Unassembled WGS sequence"/>
</dbReference>
<feature type="region of interest" description="Disordered" evidence="1">
    <location>
        <begin position="124"/>
        <end position="144"/>
    </location>
</feature>
<keyword evidence="3" id="KW-1185">Reference proteome</keyword>
<organism evidence="2 3">
    <name type="scientific">Riccia fluitans</name>
    <dbReference type="NCBI Taxonomy" id="41844"/>
    <lineage>
        <taxon>Eukaryota</taxon>
        <taxon>Viridiplantae</taxon>
        <taxon>Streptophyta</taxon>
        <taxon>Embryophyta</taxon>
        <taxon>Marchantiophyta</taxon>
        <taxon>Marchantiopsida</taxon>
        <taxon>Marchantiidae</taxon>
        <taxon>Marchantiales</taxon>
        <taxon>Ricciaceae</taxon>
        <taxon>Riccia</taxon>
    </lineage>
</organism>
<comment type="caution">
    <text evidence="2">The sequence shown here is derived from an EMBL/GenBank/DDBJ whole genome shotgun (WGS) entry which is preliminary data.</text>
</comment>
<sequence>MIDAFLRENELELQNLARFLIEVRTKTENLFYHLEVDWHRRRQPPAYLDEDAPIVGIFLKFVDCFKTTVNELQLERERALHLPKDLRKFCAVSEEHQGPRVVSLHPARCRLKFVPFTHPPYSRFEDQDATSSAITEPLGGGRQS</sequence>
<evidence type="ECO:0000313" key="3">
    <source>
        <dbReference type="Proteomes" id="UP001605036"/>
    </source>
</evidence>
<evidence type="ECO:0000256" key="1">
    <source>
        <dbReference type="SAM" id="MobiDB-lite"/>
    </source>
</evidence>
<proteinExistence type="predicted"/>